<dbReference type="Gene3D" id="1.25.40.10">
    <property type="entry name" value="Tetratricopeptide repeat domain"/>
    <property type="match status" value="1"/>
</dbReference>
<protein>
    <submittedName>
        <fullName evidence="3">PD40 domain-containing protein</fullName>
    </submittedName>
</protein>
<name>A0AAX1N5N3_9BACT</name>
<proteinExistence type="predicted"/>
<dbReference type="InterPro" id="IPR006665">
    <property type="entry name" value="OmpA-like"/>
</dbReference>
<dbReference type="Gene3D" id="2.120.10.30">
    <property type="entry name" value="TolB, C-terminal domain"/>
    <property type="match status" value="1"/>
</dbReference>
<dbReference type="PANTHER" id="PTHR30329">
    <property type="entry name" value="STATOR ELEMENT OF FLAGELLAR MOTOR COMPLEX"/>
    <property type="match status" value="1"/>
</dbReference>
<dbReference type="KEGG" id="fya:KMW28_18910"/>
<keyword evidence="4" id="KW-1185">Reference proteome</keyword>
<dbReference type="AlphaFoldDB" id="A0AAX1N5N3"/>
<dbReference type="InterPro" id="IPR011990">
    <property type="entry name" value="TPR-like_helical_dom_sf"/>
</dbReference>
<organism evidence="3 4">
    <name type="scientific">Flammeovirga yaeyamensis</name>
    <dbReference type="NCBI Taxonomy" id="367791"/>
    <lineage>
        <taxon>Bacteria</taxon>
        <taxon>Pseudomonadati</taxon>
        <taxon>Bacteroidota</taxon>
        <taxon>Cytophagia</taxon>
        <taxon>Cytophagales</taxon>
        <taxon>Flammeovirgaceae</taxon>
        <taxon>Flammeovirga</taxon>
    </lineage>
</organism>
<dbReference type="InterPro" id="IPR050330">
    <property type="entry name" value="Bact_OuterMem_StrucFunc"/>
</dbReference>
<feature type="domain" description="OmpA-like" evidence="2">
    <location>
        <begin position="805"/>
        <end position="921"/>
    </location>
</feature>
<dbReference type="RefSeq" id="WP_169666873.1">
    <property type="nucleotide sequence ID" value="NZ_CP076132.1"/>
</dbReference>
<dbReference type="SUPFAM" id="SSF48452">
    <property type="entry name" value="TPR-like"/>
    <property type="match status" value="1"/>
</dbReference>
<gene>
    <name evidence="3" type="ORF">KMW28_18910</name>
</gene>
<evidence type="ECO:0000256" key="1">
    <source>
        <dbReference type="PROSITE-ProRule" id="PRU00473"/>
    </source>
</evidence>
<dbReference type="PANTHER" id="PTHR30329:SF21">
    <property type="entry name" value="LIPOPROTEIN YIAD-RELATED"/>
    <property type="match status" value="1"/>
</dbReference>
<dbReference type="Gene3D" id="3.30.1330.60">
    <property type="entry name" value="OmpA-like domain"/>
    <property type="match status" value="1"/>
</dbReference>
<dbReference type="SUPFAM" id="SSF82171">
    <property type="entry name" value="DPP6 N-terminal domain-like"/>
    <property type="match status" value="1"/>
</dbReference>
<dbReference type="InterPro" id="IPR011659">
    <property type="entry name" value="WD40"/>
</dbReference>
<dbReference type="InterPro" id="IPR011042">
    <property type="entry name" value="6-blade_b-propeller_TolB-like"/>
</dbReference>
<dbReference type="PROSITE" id="PS51123">
    <property type="entry name" value="OMPA_2"/>
    <property type="match status" value="1"/>
</dbReference>
<sequence>MIYSQNKLLLLLLFIITSLHSIGQTVSSKDKKALKEAERYLKIEEYHFVEDEMLVATKTSQNNALMWYYLGIATFHSPTKNKVDALPYFQKANILQPDMRQIDYWLGRTYHLVMEFDSAIVKFEKAKAILQSETEETLKEKKKLAGYTVFTEEELDRYIDQCKRGPAFFAKADNKLMLNLSLANTYLPDLAPIITVDGSRLYFTSHRQDISSHHELDPHDQLPYQDVFYMDRREDGFWHSPKEFSEINTDEHDAAIALSSDGNQLFMYRSYGKSTNNPGNIYEVNYRDGKWSEPTSVSAPINSTAHETHMSMSADGKAIIFVSDREDPEAQGGKDLYIIRKLPNGEWAEAQNLGGVINSDLDEESPYIHPNGKTLYFSSQGHHSIGGFDVFKIDIDLMTGELGTLEQLNYPVNSPSDDIFYVMSADGEESYFSSVREEGMGGFDIYCVKNNEANIQKVVFFKFAATTEDEKNAAINLKLINIKTQEIERELDFININTPVEFMHRCYGNYGVILTADNYLLKSERIDFSKYNSGTVNYTKTYTLQPFAENRSEELNNIYFKENELDMAASAIELKLLKEFIEKHPDQSIEVVGHSNYNDDKSDLVLEFESKTRSMESLEGMHTVGYTDDALVDQNIGYGTRFPLYLADDEESWKNERMEYIIRPKGYQKTLSRAANCQHYDADLSYNELLVEESNDDVIDINKDLLNHLLAELRNCAVLELVITADESKKGLADINAIIDYMVDHGVEREQLSSKFVKGAKTGVNLRYIENTGGSEDGYVNYDPEHDHEEIHQEIVGENTSNEDLEFEKRVEDMTIQFPFDSKEFSTTHHKILSEIKEYLTKNPKKSLKITGHTDSSGPAVYNTYLGMERAKSVGFFFKDIENPNRIIVDSKGEDEPLVSNATKEGRRQNRRIHFKFAYVGNSK</sequence>
<dbReference type="Pfam" id="PF00691">
    <property type="entry name" value="OmpA"/>
    <property type="match status" value="1"/>
</dbReference>
<evidence type="ECO:0000313" key="4">
    <source>
        <dbReference type="Proteomes" id="UP000678679"/>
    </source>
</evidence>
<dbReference type="EMBL" id="CP076132">
    <property type="protein sequence ID" value="QWG01691.1"/>
    <property type="molecule type" value="Genomic_DNA"/>
</dbReference>
<evidence type="ECO:0000313" key="3">
    <source>
        <dbReference type="EMBL" id="QWG01691.1"/>
    </source>
</evidence>
<reference evidence="3 4" key="1">
    <citation type="submission" date="2021-05" db="EMBL/GenBank/DDBJ databases">
        <title>Comparative genomic studies on the polysaccharide-degrading batcterial strains of the Flammeovirga genus.</title>
        <authorList>
            <person name="Zewei F."/>
            <person name="Zheng Z."/>
            <person name="Yu L."/>
            <person name="Ruyue G."/>
            <person name="Yanhong M."/>
            <person name="Yuanyuan C."/>
            <person name="Jingyan G."/>
            <person name="Wenjun H."/>
        </authorList>
    </citation>
    <scope>NUCLEOTIDE SEQUENCE [LARGE SCALE GENOMIC DNA]</scope>
    <source>
        <strain evidence="3 4">NBRC:100898</strain>
    </source>
</reference>
<evidence type="ECO:0000259" key="2">
    <source>
        <dbReference type="PROSITE" id="PS51123"/>
    </source>
</evidence>
<accession>A0AAX1N5N3</accession>
<dbReference type="GO" id="GO:0016020">
    <property type="term" value="C:membrane"/>
    <property type="evidence" value="ECO:0007669"/>
    <property type="project" value="UniProtKB-UniRule"/>
</dbReference>
<dbReference type="Proteomes" id="UP000678679">
    <property type="component" value="Chromosome 1"/>
</dbReference>
<dbReference type="InterPro" id="IPR036737">
    <property type="entry name" value="OmpA-like_sf"/>
</dbReference>
<keyword evidence="1" id="KW-0472">Membrane</keyword>
<dbReference type="SUPFAM" id="SSF103088">
    <property type="entry name" value="OmpA-like"/>
    <property type="match status" value="1"/>
</dbReference>
<dbReference type="CDD" id="cd07185">
    <property type="entry name" value="OmpA_C-like"/>
    <property type="match status" value="1"/>
</dbReference>
<dbReference type="Pfam" id="PF07676">
    <property type="entry name" value="PD40"/>
    <property type="match status" value="2"/>
</dbReference>